<comment type="caution">
    <text evidence="7">The sequence shown here is derived from an EMBL/GenBank/DDBJ whole genome shotgun (WGS) entry which is preliminary data.</text>
</comment>
<reference evidence="7" key="1">
    <citation type="submission" date="2023-02" db="EMBL/GenBank/DDBJ databases">
        <title>Genome of toxic invasive species Heracleum sosnowskyi carries increased number of genes despite the absence of recent whole-genome duplications.</title>
        <authorList>
            <person name="Schelkunov M."/>
            <person name="Shtratnikova V."/>
            <person name="Makarenko M."/>
            <person name="Klepikova A."/>
            <person name="Omelchenko D."/>
            <person name="Novikova G."/>
            <person name="Obukhova E."/>
            <person name="Bogdanov V."/>
            <person name="Penin A."/>
            <person name="Logacheva M."/>
        </authorList>
    </citation>
    <scope>NUCLEOTIDE SEQUENCE</scope>
    <source>
        <strain evidence="7">Hsosn_3</strain>
        <tissue evidence="7">Leaf</tissue>
    </source>
</reference>
<dbReference type="EMBL" id="JAUIZM010000005">
    <property type="protein sequence ID" value="KAK1383358.1"/>
    <property type="molecule type" value="Genomic_DNA"/>
</dbReference>
<keyword evidence="2" id="KW-0805">Transcription regulation</keyword>
<evidence type="ECO:0000256" key="1">
    <source>
        <dbReference type="ARBA" id="ARBA00004123"/>
    </source>
</evidence>
<accession>A0AAD8MTG6</accession>
<dbReference type="Pfam" id="PF02362">
    <property type="entry name" value="B3"/>
    <property type="match status" value="1"/>
</dbReference>
<dbReference type="GO" id="GO:0003677">
    <property type="term" value="F:DNA binding"/>
    <property type="evidence" value="ECO:0007669"/>
    <property type="project" value="UniProtKB-KW"/>
</dbReference>
<evidence type="ECO:0000313" key="8">
    <source>
        <dbReference type="Proteomes" id="UP001237642"/>
    </source>
</evidence>
<dbReference type="SMART" id="SM01019">
    <property type="entry name" value="B3"/>
    <property type="match status" value="1"/>
</dbReference>
<gene>
    <name evidence="7" type="ORF">POM88_021093</name>
</gene>
<evidence type="ECO:0000256" key="2">
    <source>
        <dbReference type="ARBA" id="ARBA00023015"/>
    </source>
</evidence>
<dbReference type="InterPro" id="IPR015300">
    <property type="entry name" value="DNA-bd_pseudobarrel_sf"/>
</dbReference>
<name>A0AAD8MTG6_9APIA</name>
<protein>
    <recommendedName>
        <fullName evidence="6">TF-B3 domain-containing protein</fullName>
    </recommendedName>
</protein>
<evidence type="ECO:0000259" key="6">
    <source>
        <dbReference type="PROSITE" id="PS50863"/>
    </source>
</evidence>
<dbReference type="PANTHER" id="PTHR31920">
    <property type="entry name" value="B3 DOMAIN-CONTAINING"/>
    <property type="match status" value="1"/>
</dbReference>
<dbReference type="PANTHER" id="PTHR31920:SF122">
    <property type="entry name" value="B3 DOMAIN-CONTAINING PROTEIN REM23"/>
    <property type="match status" value="1"/>
</dbReference>
<dbReference type="AlphaFoldDB" id="A0AAD8MTG6"/>
<keyword evidence="4" id="KW-0804">Transcription</keyword>
<dbReference type="CDD" id="cd10017">
    <property type="entry name" value="B3_DNA"/>
    <property type="match status" value="1"/>
</dbReference>
<dbReference type="InterPro" id="IPR003340">
    <property type="entry name" value="B3_DNA-bd"/>
</dbReference>
<dbReference type="GO" id="GO:0005634">
    <property type="term" value="C:nucleus"/>
    <property type="evidence" value="ECO:0007669"/>
    <property type="project" value="UniProtKB-SubCell"/>
</dbReference>
<sequence>MVDCSKKNPSFMKLLINDFTKKLLIPPKFVRLHRETLPKKCTLKPTGTQSSWPVRTKLIDNHLYFTKGWKAFAQQYSLQYGNMLIFRYDQDSEFYVDMFDNSGCSRELVTTNTAPMLPRQEKKDDPGTAADQLILTSKFPSFKRTIKKSHMKSTGYVPISREFAQTYMKESTKSTLKLVVLDKVWLVNLWRGSKRIHIKDCYNIQKTKKRKLGHVCQFTLRSSSSRNAVESKECHGVIIFVRLQEVAWAAWLTPNCIRSSIPVDAWI</sequence>
<keyword evidence="5" id="KW-0539">Nucleus</keyword>
<comment type="subcellular location">
    <subcellularLocation>
        <location evidence="1">Nucleus</location>
    </subcellularLocation>
</comment>
<dbReference type="Proteomes" id="UP001237642">
    <property type="component" value="Unassembled WGS sequence"/>
</dbReference>
<dbReference type="Gene3D" id="2.40.330.10">
    <property type="entry name" value="DNA-binding pseudobarrel domain"/>
    <property type="match status" value="2"/>
</dbReference>
<dbReference type="PROSITE" id="PS50863">
    <property type="entry name" value="B3"/>
    <property type="match status" value="1"/>
</dbReference>
<keyword evidence="8" id="KW-1185">Reference proteome</keyword>
<organism evidence="7 8">
    <name type="scientific">Heracleum sosnowskyi</name>
    <dbReference type="NCBI Taxonomy" id="360622"/>
    <lineage>
        <taxon>Eukaryota</taxon>
        <taxon>Viridiplantae</taxon>
        <taxon>Streptophyta</taxon>
        <taxon>Embryophyta</taxon>
        <taxon>Tracheophyta</taxon>
        <taxon>Spermatophyta</taxon>
        <taxon>Magnoliopsida</taxon>
        <taxon>eudicotyledons</taxon>
        <taxon>Gunneridae</taxon>
        <taxon>Pentapetalae</taxon>
        <taxon>asterids</taxon>
        <taxon>campanulids</taxon>
        <taxon>Apiales</taxon>
        <taxon>Apiaceae</taxon>
        <taxon>Apioideae</taxon>
        <taxon>apioid superclade</taxon>
        <taxon>Tordylieae</taxon>
        <taxon>Tordyliinae</taxon>
        <taxon>Heracleum</taxon>
    </lineage>
</organism>
<proteinExistence type="predicted"/>
<dbReference type="InterPro" id="IPR050655">
    <property type="entry name" value="Plant_B3_domain"/>
</dbReference>
<dbReference type="SUPFAM" id="SSF101936">
    <property type="entry name" value="DNA-binding pseudobarrel domain"/>
    <property type="match status" value="2"/>
</dbReference>
<keyword evidence="3" id="KW-0238">DNA-binding</keyword>
<evidence type="ECO:0000313" key="7">
    <source>
        <dbReference type="EMBL" id="KAK1383358.1"/>
    </source>
</evidence>
<reference evidence="7" key="2">
    <citation type="submission" date="2023-05" db="EMBL/GenBank/DDBJ databases">
        <authorList>
            <person name="Schelkunov M.I."/>
        </authorList>
    </citation>
    <scope>NUCLEOTIDE SEQUENCE</scope>
    <source>
        <strain evidence="7">Hsosn_3</strain>
        <tissue evidence="7">Leaf</tissue>
    </source>
</reference>
<evidence type="ECO:0000256" key="5">
    <source>
        <dbReference type="ARBA" id="ARBA00023242"/>
    </source>
</evidence>
<evidence type="ECO:0000256" key="3">
    <source>
        <dbReference type="ARBA" id="ARBA00023125"/>
    </source>
</evidence>
<feature type="domain" description="TF-B3" evidence="6">
    <location>
        <begin position="8"/>
        <end position="102"/>
    </location>
</feature>
<evidence type="ECO:0000256" key="4">
    <source>
        <dbReference type="ARBA" id="ARBA00023163"/>
    </source>
</evidence>